<organism evidence="2">
    <name type="scientific">mine drainage metagenome</name>
    <dbReference type="NCBI Taxonomy" id="410659"/>
    <lineage>
        <taxon>unclassified sequences</taxon>
        <taxon>metagenomes</taxon>
        <taxon>ecological metagenomes</taxon>
    </lineage>
</organism>
<dbReference type="AlphaFoldDB" id="T1C2N9"/>
<evidence type="ECO:0000259" key="1">
    <source>
        <dbReference type="Pfam" id="PF08241"/>
    </source>
</evidence>
<protein>
    <submittedName>
        <fullName evidence="2">Methyltransferase type 11</fullName>
        <ecNumber evidence="2">2.1.1.-</ecNumber>
    </submittedName>
</protein>
<name>T1C2N9_9ZZZZ</name>
<reference evidence="2" key="1">
    <citation type="submission" date="2013-08" db="EMBL/GenBank/DDBJ databases">
        <authorList>
            <person name="Mendez C."/>
            <person name="Richter M."/>
            <person name="Ferrer M."/>
            <person name="Sanchez J."/>
        </authorList>
    </citation>
    <scope>NUCLEOTIDE SEQUENCE</scope>
</reference>
<dbReference type="EC" id="2.1.1.-" evidence="2"/>
<evidence type="ECO:0000313" key="2">
    <source>
        <dbReference type="EMBL" id="EQD76277.1"/>
    </source>
</evidence>
<reference evidence="2" key="2">
    <citation type="journal article" date="2014" name="ISME J.">
        <title>Microbial stratification in low pH oxic and suboxic macroscopic growths along an acid mine drainage.</title>
        <authorList>
            <person name="Mendez-Garcia C."/>
            <person name="Mesa V."/>
            <person name="Sprenger R.R."/>
            <person name="Richter M."/>
            <person name="Diez M.S."/>
            <person name="Solano J."/>
            <person name="Bargiela R."/>
            <person name="Golyshina O.V."/>
            <person name="Manteca A."/>
            <person name="Ramos J.L."/>
            <person name="Gallego J.R."/>
            <person name="Llorente I."/>
            <person name="Martins Dos Santos V.A."/>
            <person name="Jensen O.N."/>
            <person name="Pelaez A.I."/>
            <person name="Sanchez J."/>
            <person name="Ferrer M."/>
        </authorList>
    </citation>
    <scope>NUCLEOTIDE SEQUENCE</scope>
</reference>
<dbReference type="GO" id="GO:0032259">
    <property type="term" value="P:methylation"/>
    <property type="evidence" value="ECO:0007669"/>
    <property type="project" value="UniProtKB-KW"/>
</dbReference>
<dbReference type="SUPFAM" id="SSF53335">
    <property type="entry name" value="S-adenosyl-L-methionine-dependent methyltransferases"/>
    <property type="match status" value="1"/>
</dbReference>
<dbReference type="EMBL" id="AUZY01001093">
    <property type="protein sequence ID" value="EQD76277.1"/>
    <property type="molecule type" value="Genomic_DNA"/>
</dbReference>
<gene>
    <name evidence="2" type="ORF">B1B_01793</name>
</gene>
<comment type="caution">
    <text evidence="2">The sequence shown here is derived from an EMBL/GenBank/DDBJ whole genome shotgun (WGS) entry which is preliminary data.</text>
</comment>
<dbReference type="Gene3D" id="3.40.50.150">
    <property type="entry name" value="Vaccinia Virus protein VP39"/>
    <property type="match status" value="1"/>
</dbReference>
<keyword evidence="2" id="KW-0489">Methyltransferase</keyword>
<dbReference type="InterPro" id="IPR029063">
    <property type="entry name" value="SAM-dependent_MTases_sf"/>
</dbReference>
<sequence>MIHESMDRCLAAQAEAIWPQESQLIARYGLHAGARILDAGCGTGQFAMRLHALLPEASITGIDILPERIRPLCARFAHEAPRLTFAVGDLFCLKFADASFDFVACRHVLQSIPDPRRALGELTRVLKPGGRLHLLAEDYGMLHFHPTRHDLDCFFENNMRCVREKTGVDYKSGRHAPGWLEDLGFLAIEVNYVIVDTLRVPRPVLRDMFLSWRDGYTGLLSEMTGLAPEAVRKRFEDMIGCVSEPPGYAVWFVPAVTGIKP</sequence>
<dbReference type="GO" id="GO:0008757">
    <property type="term" value="F:S-adenosylmethionine-dependent methyltransferase activity"/>
    <property type="evidence" value="ECO:0007669"/>
    <property type="project" value="InterPro"/>
</dbReference>
<dbReference type="CDD" id="cd02440">
    <property type="entry name" value="AdoMet_MTases"/>
    <property type="match status" value="1"/>
</dbReference>
<keyword evidence="2" id="KW-0808">Transferase</keyword>
<dbReference type="PANTHER" id="PTHR43591">
    <property type="entry name" value="METHYLTRANSFERASE"/>
    <property type="match status" value="1"/>
</dbReference>
<dbReference type="InterPro" id="IPR013216">
    <property type="entry name" value="Methyltransf_11"/>
</dbReference>
<feature type="domain" description="Methyltransferase type 11" evidence="1">
    <location>
        <begin position="37"/>
        <end position="132"/>
    </location>
</feature>
<proteinExistence type="predicted"/>
<accession>T1C2N9</accession>
<dbReference type="Pfam" id="PF08241">
    <property type="entry name" value="Methyltransf_11"/>
    <property type="match status" value="1"/>
</dbReference>